<keyword evidence="9" id="KW-1185">Reference proteome</keyword>
<dbReference type="PANTHER" id="PTHR11923:SF106">
    <property type="entry name" value="SCAVENGER RECEPTOR (CD36 FAMILY) RELATED"/>
    <property type="match status" value="1"/>
</dbReference>
<dbReference type="GO" id="GO:0016020">
    <property type="term" value="C:membrane"/>
    <property type="evidence" value="ECO:0007669"/>
    <property type="project" value="UniProtKB-SubCell"/>
</dbReference>
<dbReference type="Pfam" id="PF01130">
    <property type="entry name" value="CD36"/>
    <property type="match status" value="1"/>
</dbReference>
<dbReference type="GO" id="GO:0005044">
    <property type="term" value="F:scavenger receptor activity"/>
    <property type="evidence" value="ECO:0007669"/>
    <property type="project" value="TreeGrafter"/>
</dbReference>
<evidence type="ECO:0000313" key="8">
    <source>
        <dbReference type="EMBL" id="CAJ0583217.1"/>
    </source>
</evidence>
<feature type="transmembrane region" description="Helical" evidence="7">
    <location>
        <begin position="530"/>
        <end position="554"/>
    </location>
</feature>
<keyword evidence="6" id="KW-0325">Glycoprotein</keyword>
<reference evidence="8" key="1">
    <citation type="submission" date="2023-06" db="EMBL/GenBank/DDBJ databases">
        <authorList>
            <person name="Delattre M."/>
        </authorList>
    </citation>
    <scope>NUCLEOTIDE SEQUENCE</scope>
    <source>
        <strain evidence="8">AF72</strain>
    </source>
</reference>
<evidence type="ECO:0000256" key="6">
    <source>
        <dbReference type="ARBA" id="ARBA00023180"/>
    </source>
</evidence>
<dbReference type="PANTHER" id="PTHR11923">
    <property type="entry name" value="SCAVENGER RECEPTOR CLASS B TYPE-1 SR-B1"/>
    <property type="match status" value="1"/>
</dbReference>
<dbReference type="Proteomes" id="UP001177023">
    <property type="component" value="Unassembled WGS sequence"/>
</dbReference>
<evidence type="ECO:0000256" key="1">
    <source>
        <dbReference type="ARBA" id="ARBA00004370"/>
    </source>
</evidence>
<evidence type="ECO:0000256" key="2">
    <source>
        <dbReference type="ARBA" id="ARBA00010532"/>
    </source>
</evidence>
<feature type="non-terminal residue" evidence="8">
    <location>
        <position position="584"/>
    </location>
</feature>
<keyword evidence="4 7" id="KW-1133">Transmembrane helix</keyword>
<evidence type="ECO:0000313" key="9">
    <source>
        <dbReference type="Proteomes" id="UP001177023"/>
    </source>
</evidence>
<comment type="similarity">
    <text evidence="2">Belongs to the CD36 family.</text>
</comment>
<evidence type="ECO:0000256" key="5">
    <source>
        <dbReference type="ARBA" id="ARBA00023136"/>
    </source>
</evidence>
<dbReference type="PRINTS" id="PR01609">
    <property type="entry name" value="CD36FAMILY"/>
</dbReference>
<organism evidence="8 9">
    <name type="scientific">Mesorhabditis spiculigera</name>
    <dbReference type="NCBI Taxonomy" id="96644"/>
    <lineage>
        <taxon>Eukaryota</taxon>
        <taxon>Metazoa</taxon>
        <taxon>Ecdysozoa</taxon>
        <taxon>Nematoda</taxon>
        <taxon>Chromadorea</taxon>
        <taxon>Rhabditida</taxon>
        <taxon>Rhabditina</taxon>
        <taxon>Rhabditomorpha</taxon>
        <taxon>Rhabditoidea</taxon>
        <taxon>Rhabditidae</taxon>
        <taxon>Mesorhabditinae</taxon>
        <taxon>Mesorhabditis</taxon>
    </lineage>
</organism>
<keyword evidence="5 7" id="KW-0472">Membrane</keyword>
<protein>
    <submittedName>
        <fullName evidence="8">Uncharacterized protein</fullName>
    </submittedName>
</protein>
<dbReference type="EMBL" id="CATQJA010002665">
    <property type="protein sequence ID" value="CAJ0583217.1"/>
    <property type="molecule type" value="Genomic_DNA"/>
</dbReference>
<comment type="caution">
    <text evidence="8">The sequence shown here is derived from an EMBL/GenBank/DDBJ whole genome shotgun (WGS) entry which is preliminary data.</text>
</comment>
<keyword evidence="3 7" id="KW-0812">Transmembrane</keyword>
<comment type="subcellular location">
    <subcellularLocation>
        <location evidence="1">Membrane</location>
    </subcellularLocation>
</comment>
<evidence type="ECO:0000256" key="7">
    <source>
        <dbReference type="SAM" id="Phobius"/>
    </source>
</evidence>
<evidence type="ECO:0000256" key="3">
    <source>
        <dbReference type="ARBA" id="ARBA00022692"/>
    </source>
</evidence>
<proteinExistence type="inferred from homology"/>
<accession>A0AA36GC66</accession>
<name>A0AA36GC66_9BILA</name>
<dbReference type="AlphaFoldDB" id="A0AA36GC66"/>
<dbReference type="InterPro" id="IPR002159">
    <property type="entry name" value="CD36_fam"/>
</dbReference>
<dbReference type="GO" id="GO:0005737">
    <property type="term" value="C:cytoplasm"/>
    <property type="evidence" value="ECO:0007669"/>
    <property type="project" value="TreeGrafter"/>
</dbReference>
<evidence type="ECO:0000256" key="4">
    <source>
        <dbReference type="ARBA" id="ARBA00022989"/>
    </source>
</evidence>
<gene>
    <name evidence="8" type="ORF">MSPICULIGERA_LOCUS21309</name>
</gene>
<sequence>MLENASETSEVGMCAEKLIRSSQPETETDEKTCDRTIRLRQKAAGIRWCPRLHLSHAEDGSLPTLTYYWSKLPADTSYNYYFFNITNRDEVMYQNAMPDLVEIGPYSYKEWEFKEGVQWLENDNKIHFQNNKSFAYDQANSCSYCTYKDMVTLPNAAYMSILTLLNQNKALPNIAVLTTIFDLLALLLGEQPMRTVPVAGILYDSYNDPLIDLTTSNLTKMLAPDGKLLGVQLPDIEAMGYFPYYNHTNDETYKIHSGKADVYKTGQIVEWAGNTSLAWWGDEYSASLEGSSDGSFNKANLKKTDKIKMYQSYACRTFRMTYTDQDTVRGIKSYIYKLESFDYDTTIELNRGYRYENTELVDYFPTWPCGANHQYNGSCQNTVDCTLSANWCSSCCNGTHYKDQTVFMPPGVVPLRCLPGQKKRLPFAGFLSPPHFLQSPLEVTSSMRGVAPDPELHEPAKFYINPLTGSTVKAAFRMQLVVPIYNRHNFLLSKRIRNAFLPSFWVDIKVDLKKYAINYIKTVTVIIPDIALGIGIGLLVIGLSCILTTFLCAMRRTRRDAVQKFEVEPVPAISATQPKDDVWT</sequence>